<dbReference type="Pfam" id="PF13640">
    <property type="entry name" value="2OG-FeII_Oxy_3"/>
    <property type="match status" value="1"/>
</dbReference>
<accession>A0ABY7CDA7</accession>
<evidence type="ECO:0000256" key="1">
    <source>
        <dbReference type="SAM" id="MobiDB-lite"/>
    </source>
</evidence>
<dbReference type="GeneID" id="77808328"/>
<protein>
    <recommendedName>
        <fullName evidence="2">Fe2OG dioxygenase domain-containing protein</fullName>
    </recommendedName>
</protein>
<reference evidence="3" key="1">
    <citation type="submission" date="2022-10" db="EMBL/GenBank/DDBJ databases">
        <title>Puccinia triticina Genome sequencing and assembly.</title>
        <authorList>
            <person name="Li C."/>
        </authorList>
    </citation>
    <scope>NUCLEOTIDE SEQUENCE</scope>
    <source>
        <strain evidence="3">Pt15</strain>
    </source>
</reference>
<proteinExistence type="predicted"/>
<dbReference type="Gene3D" id="2.60.120.620">
    <property type="entry name" value="q2cbj1_9rhob like domain"/>
    <property type="match status" value="1"/>
</dbReference>
<organism evidence="3 4">
    <name type="scientific">Puccinia triticina</name>
    <dbReference type="NCBI Taxonomy" id="208348"/>
    <lineage>
        <taxon>Eukaryota</taxon>
        <taxon>Fungi</taxon>
        <taxon>Dikarya</taxon>
        <taxon>Basidiomycota</taxon>
        <taxon>Pucciniomycotina</taxon>
        <taxon>Pucciniomycetes</taxon>
        <taxon>Pucciniales</taxon>
        <taxon>Pucciniaceae</taxon>
        <taxon>Puccinia</taxon>
    </lineage>
</organism>
<keyword evidence="4" id="KW-1185">Reference proteome</keyword>
<evidence type="ECO:0000259" key="2">
    <source>
        <dbReference type="PROSITE" id="PS51471"/>
    </source>
</evidence>
<evidence type="ECO:0000313" key="4">
    <source>
        <dbReference type="Proteomes" id="UP001164743"/>
    </source>
</evidence>
<feature type="compositionally biased region" description="Basic and acidic residues" evidence="1">
    <location>
        <begin position="1"/>
        <end position="18"/>
    </location>
</feature>
<dbReference type="Proteomes" id="UP001164743">
    <property type="component" value="Chromosome 3A"/>
</dbReference>
<gene>
    <name evidence="3" type="ORF">PtA15_3A462</name>
</gene>
<feature type="region of interest" description="Disordered" evidence="1">
    <location>
        <begin position="1"/>
        <end position="31"/>
    </location>
</feature>
<dbReference type="InterPro" id="IPR044862">
    <property type="entry name" value="Pro_4_hyd_alph_FE2OG_OXY"/>
</dbReference>
<dbReference type="PROSITE" id="PS51471">
    <property type="entry name" value="FE2OG_OXY"/>
    <property type="match status" value="1"/>
</dbReference>
<name>A0ABY7CDA7_9BASI</name>
<dbReference type="PANTHER" id="PTHR33099">
    <property type="entry name" value="FE2OG DIOXYGENASE DOMAIN-CONTAINING PROTEIN"/>
    <property type="match status" value="1"/>
</dbReference>
<sequence length="654" mass="72997">MKNKHDCNPGEKPLENSDTKPSTSETSDANSAADLQYANNLREDLLKAFESITTPGTFAAWEALATPPPAGLHVEGAGNIAMPMCEEQIKQLIAKSHQAPFGCRSETLRVATSLGIDVPIQSELYKMLIYEEGAMFKPHTDTEKIPGMFGTLVICLPSAHTGGEVVVRHHGQSKTLKTSDANQSFACWFSDVTHEVLPVKSGYRCVLTYNLALQPGITRPLASTLATKKELLRKTLKIWHRDLASGINVEDDHLYYPLKHEYTQASISLQALKAEDLVQVQAAQELTHELPFVIFLALLEREAWGWVYYEEGDDECVDEIHQLDKALELKDTVKSLHALDGTVIAENYHLYRDQSLEYDPFEDLEVAKEDYKPYMGNEGPHATHWYRRAALVMVPYGSQVRAYPPKGTFDRALQKNYIPPALSYLGQMCSLPSVQTPLLDALSNLCRQESTDHLPPAIMADILKAALQHTHYALFKTVAGRHHGKLPASFFDWAKEWLNKLSDADRAEKYQSWIPLLIRGYPTPTQRLNAIEWISDPTGDAVVPDAAPRSKPWAEDLIRECITLLLSTTQPPTEADAAVIVSAVFKLNDMWTNTSALLTSIYERFQQEQATQFLLAFLSQIKILGEAAHVPTSDIMELSRSLSVPISTDKESLS</sequence>
<evidence type="ECO:0000313" key="3">
    <source>
        <dbReference type="EMBL" id="WAQ83095.1"/>
    </source>
</evidence>
<dbReference type="InterPro" id="IPR005123">
    <property type="entry name" value="Oxoglu/Fe-dep_dioxygenase_dom"/>
</dbReference>
<feature type="domain" description="Fe2OG dioxygenase" evidence="2">
    <location>
        <begin position="119"/>
        <end position="215"/>
    </location>
</feature>
<dbReference type="RefSeq" id="XP_053018650.1">
    <property type="nucleotide sequence ID" value="XM_053167433.1"/>
</dbReference>
<dbReference type="PANTHER" id="PTHR33099:SF7">
    <property type="entry name" value="MYND-TYPE DOMAIN-CONTAINING PROTEIN"/>
    <property type="match status" value="1"/>
</dbReference>
<feature type="compositionally biased region" description="Polar residues" evidence="1">
    <location>
        <begin position="19"/>
        <end position="30"/>
    </location>
</feature>
<dbReference type="EMBL" id="CP110423">
    <property type="protein sequence ID" value="WAQ83095.1"/>
    <property type="molecule type" value="Genomic_DNA"/>
</dbReference>